<reference evidence="1" key="1">
    <citation type="journal article" date="2014" name="Front. Microbiol.">
        <title>High frequency of phylogenetically diverse reductive dehalogenase-homologous genes in deep subseafloor sedimentary metagenomes.</title>
        <authorList>
            <person name="Kawai M."/>
            <person name="Futagami T."/>
            <person name="Toyoda A."/>
            <person name="Takaki Y."/>
            <person name="Nishi S."/>
            <person name="Hori S."/>
            <person name="Arai W."/>
            <person name="Tsubouchi T."/>
            <person name="Morono Y."/>
            <person name="Uchiyama I."/>
            <person name="Ito T."/>
            <person name="Fujiyama A."/>
            <person name="Inagaki F."/>
            <person name="Takami H."/>
        </authorList>
    </citation>
    <scope>NUCLEOTIDE SEQUENCE</scope>
    <source>
        <strain evidence="1">Expedition CK06-06</strain>
    </source>
</reference>
<accession>X1LWE7</accession>
<dbReference type="EMBL" id="BARV01008934">
    <property type="protein sequence ID" value="GAI10111.1"/>
    <property type="molecule type" value="Genomic_DNA"/>
</dbReference>
<protein>
    <submittedName>
        <fullName evidence="1">Uncharacterized protein</fullName>
    </submittedName>
</protein>
<organism evidence="1">
    <name type="scientific">marine sediment metagenome</name>
    <dbReference type="NCBI Taxonomy" id="412755"/>
    <lineage>
        <taxon>unclassified sequences</taxon>
        <taxon>metagenomes</taxon>
        <taxon>ecological metagenomes</taxon>
    </lineage>
</organism>
<comment type="caution">
    <text evidence="1">The sequence shown here is derived from an EMBL/GenBank/DDBJ whole genome shotgun (WGS) entry which is preliminary data.</text>
</comment>
<gene>
    <name evidence="1" type="ORF">S06H3_17801</name>
</gene>
<sequence>MTSIKISDQEDNFWVELGRLARLARKRLELRRHENPHGDQVTQS</sequence>
<name>X1LWE7_9ZZZZ</name>
<proteinExistence type="predicted"/>
<dbReference type="AlphaFoldDB" id="X1LWE7"/>
<evidence type="ECO:0000313" key="1">
    <source>
        <dbReference type="EMBL" id="GAI10111.1"/>
    </source>
</evidence>